<protein>
    <submittedName>
        <fullName evidence="1">Uncharacterized protein</fullName>
    </submittedName>
</protein>
<accession>A0A9D3N149</accession>
<evidence type="ECO:0000313" key="2">
    <source>
        <dbReference type="Proteomes" id="UP001044222"/>
    </source>
</evidence>
<reference evidence="1" key="1">
    <citation type="submission" date="2021-01" db="EMBL/GenBank/DDBJ databases">
        <title>A chromosome-scale assembly of European eel, Anguilla anguilla.</title>
        <authorList>
            <person name="Henkel C."/>
            <person name="Jong-Raadsen S.A."/>
            <person name="Dufour S."/>
            <person name="Weltzien F.-A."/>
            <person name="Palstra A.P."/>
            <person name="Pelster B."/>
            <person name="Spaink H.P."/>
            <person name="Van Den Thillart G.E."/>
            <person name="Jansen H."/>
            <person name="Zahm M."/>
            <person name="Klopp C."/>
            <person name="Cedric C."/>
            <person name="Louis A."/>
            <person name="Berthelot C."/>
            <person name="Parey E."/>
            <person name="Roest Crollius H."/>
            <person name="Montfort J."/>
            <person name="Robinson-Rechavi M."/>
            <person name="Bucao C."/>
            <person name="Bouchez O."/>
            <person name="Gislard M."/>
            <person name="Lluch J."/>
            <person name="Milhes M."/>
            <person name="Lampietro C."/>
            <person name="Lopez Roques C."/>
            <person name="Donnadieu C."/>
            <person name="Braasch I."/>
            <person name="Desvignes T."/>
            <person name="Postlethwait J."/>
            <person name="Bobe J."/>
            <person name="Guiguen Y."/>
            <person name="Dirks R."/>
        </authorList>
    </citation>
    <scope>NUCLEOTIDE SEQUENCE</scope>
    <source>
        <strain evidence="1">Tag_6206</strain>
        <tissue evidence="1">Liver</tissue>
    </source>
</reference>
<dbReference type="EMBL" id="JAFIRN010000001">
    <property type="protein sequence ID" value="KAG5857466.1"/>
    <property type="molecule type" value="Genomic_DNA"/>
</dbReference>
<proteinExistence type="predicted"/>
<dbReference type="AlphaFoldDB" id="A0A9D3N149"/>
<gene>
    <name evidence="1" type="ORF">ANANG_G00019760</name>
</gene>
<sequence length="67" mass="7485">MHSGSFLESGLPQNFIRSCALNTVTGPLKVFPFLPLVHGPAGVYHLWKIQSANRGAAEWPRAKRRRN</sequence>
<keyword evidence="2" id="KW-1185">Reference proteome</keyword>
<evidence type="ECO:0000313" key="1">
    <source>
        <dbReference type="EMBL" id="KAG5857466.1"/>
    </source>
</evidence>
<name>A0A9D3N149_ANGAN</name>
<dbReference type="Proteomes" id="UP001044222">
    <property type="component" value="Unassembled WGS sequence"/>
</dbReference>
<comment type="caution">
    <text evidence="1">The sequence shown here is derived from an EMBL/GenBank/DDBJ whole genome shotgun (WGS) entry which is preliminary data.</text>
</comment>
<organism evidence="1 2">
    <name type="scientific">Anguilla anguilla</name>
    <name type="common">European freshwater eel</name>
    <name type="synonym">Muraena anguilla</name>
    <dbReference type="NCBI Taxonomy" id="7936"/>
    <lineage>
        <taxon>Eukaryota</taxon>
        <taxon>Metazoa</taxon>
        <taxon>Chordata</taxon>
        <taxon>Craniata</taxon>
        <taxon>Vertebrata</taxon>
        <taxon>Euteleostomi</taxon>
        <taxon>Actinopterygii</taxon>
        <taxon>Neopterygii</taxon>
        <taxon>Teleostei</taxon>
        <taxon>Anguilliformes</taxon>
        <taxon>Anguillidae</taxon>
        <taxon>Anguilla</taxon>
    </lineage>
</organism>